<feature type="region of interest" description="Disordered" evidence="1">
    <location>
        <begin position="278"/>
        <end position="316"/>
    </location>
</feature>
<evidence type="ECO:0000313" key="3">
    <source>
        <dbReference type="Proteomes" id="UP000076407"/>
    </source>
</evidence>
<evidence type="ECO:0000256" key="1">
    <source>
        <dbReference type="SAM" id="MobiDB-lite"/>
    </source>
</evidence>
<name>A0A182XAV9_ANOQN</name>
<feature type="compositionally biased region" description="Low complexity" evidence="1">
    <location>
        <begin position="188"/>
        <end position="202"/>
    </location>
</feature>
<feature type="compositionally biased region" description="Gly residues" evidence="1">
    <location>
        <begin position="1"/>
        <end position="12"/>
    </location>
</feature>
<dbReference type="Proteomes" id="UP000076407">
    <property type="component" value="Unassembled WGS sequence"/>
</dbReference>
<feature type="region of interest" description="Disordered" evidence="1">
    <location>
        <begin position="66"/>
        <end position="106"/>
    </location>
</feature>
<dbReference type="VEuPathDB" id="VectorBase:AQUA006953"/>
<feature type="compositionally biased region" description="Low complexity" evidence="1">
    <location>
        <begin position="234"/>
        <end position="245"/>
    </location>
</feature>
<organism evidence="2 3">
    <name type="scientific">Anopheles quadriannulatus</name>
    <name type="common">Mosquito</name>
    <dbReference type="NCBI Taxonomy" id="34691"/>
    <lineage>
        <taxon>Eukaryota</taxon>
        <taxon>Metazoa</taxon>
        <taxon>Ecdysozoa</taxon>
        <taxon>Arthropoda</taxon>
        <taxon>Hexapoda</taxon>
        <taxon>Insecta</taxon>
        <taxon>Pterygota</taxon>
        <taxon>Neoptera</taxon>
        <taxon>Endopterygota</taxon>
        <taxon>Diptera</taxon>
        <taxon>Nematocera</taxon>
        <taxon>Culicoidea</taxon>
        <taxon>Culicidae</taxon>
        <taxon>Anophelinae</taxon>
        <taxon>Anopheles</taxon>
    </lineage>
</organism>
<evidence type="ECO:0000313" key="2">
    <source>
        <dbReference type="EnsemblMetazoa" id="AQUA006953-PA"/>
    </source>
</evidence>
<feature type="compositionally biased region" description="Pro residues" evidence="1">
    <location>
        <begin position="82"/>
        <end position="99"/>
    </location>
</feature>
<proteinExistence type="predicted"/>
<feature type="compositionally biased region" description="Basic residues" evidence="1">
    <location>
        <begin position="302"/>
        <end position="316"/>
    </location>
</feature>
<dbReference type="AlphaFoldDB" id="A0A182XAV9"/>
<dbReference type="EnsemblMetazoa" id="AQUA006953-RA">
    <property type="protein sequence ID" value="AQUA006953-PA"/>
    <property type="gene ID" value="AQUA006953"/>
</dbReference>
<feature type="region of interest" description="Disordered" evidence="1">
    <location>
        <begin position="184"/>
        <end position="246"/>
    </location>
</feature>
<reference evidence="2" key="1">
    <citation type="submission" date="2020-05" db="UniProtKB">
        <authorList>
            <consortium name="EnsemblMetazoa"/>
        </authorList>
    </citation>
    <scope>IDENTIFICATION</scope>
    <source>
        <strain evidence="2">SANGQUA</strain>
    </source>
</reference>
<keyword evidence="3" id="KW-1185">Reference proteome</keyword>
<feature type="compositionally biased region" description="Polar residues" evidence="1">
    <location>
        <begin position="207"/>
        <end position="226"/>
    </location>
</feature>
<accession>A0A182XAV9</accession>
<sequence>MGDGTECVGGGPYETEVDSVDFPRLKSSPRPGCGIIVCPSPAPTMPLSVTTKATSAGEETCSGVDRLLAEPPSPADSRTESPAPPLSPGPNSGQPPPLAQPLQSQAAPGVGGILSTVSNFSVINYVGKIQKQSSYKSSTGRCRTPYDRCSSYRTGSAVVTEPPMDDTTNSSTFSSLEYGCSSGGGGSSSSSTTSSNHSTGIGCDTSPECSDQLDSIDTTEDGSTSGPRLRSRRSMSVSSSGCSSSMDDRNFDFSPLGSIISCRCNSYSMSDFDDDGFREDSSVSSAHGGGGLSGSRSYQSHHPLHHHHQNVPHHPRNHKGLFDIALKTVKLIRRNQELQVRLAQLQEETSAFIDSVMANPENESLRSHFYSSKRVPTLPLTVQK</sequence>
<dbReference type="STRING" id="34691.A0A182XAV9"/>
<feature type="region of interest" description="Disordered" evidence="1">
    <location>
        <begin position="1"/>
        <end position="31"/>
    </location>
</feature>
<protein>
    <submittedName>
        <fullName evidence="2">Uncharacterized protein</fullName>
    </submittedName>
</protein>